<dbReference type="AlphaFoldDB" id="A0A1G9D6A5"/>
<gene>
    <name evidence="2" type="ORF">SAMN05421823_10318</name>
</gene>
<keyword evidence="3" id="KW-1185">Reference proteome</keyword>
<dbReference type="OrthoDB" id="1352116at2"/>
<feature type="signal peptide" evidence="1">
    <location>
        <begin position="1"/>
        <end position="19"/>
    </location>
</feature>
<dbReference type="Proteomes" id="UP000198510">
    <property type="component" value="Unassembled WGS sequence"/>
</dbReference>
<sequence length="205" mass="22602">MKYFTLFLLALSLAGSAAAQDIVDKMADAACACSSAIQSDDPETVQMEFGMCILKAAQPYAKVLQKKYGIDFTHIDQTTGEKLGRLIGMRMVARCPDLTAKLMQQAEEPATGGQTAAVASAHTLTGKLVDIAHEQFVTFHVQSPDGKITKVLWLSFFPNSNALMNDYGRLLQKQVTIQYQEEEFYNPRLGEYTPTKIITALQPED</sequence>
<dbReference type="RefSeq" id="WP_089680839.1">
    <property type="nucleotide sequence ID" value="NZ_FNFO01000003.1"/>
</dbReference>
<organism evidence="2 3">
    <name type="scientific">Catalinimonas alkaloidigena</name>
    <dbReference type="NCBI Taxonomy" id="1075417"/>
    <lineage>
        <taxon>Bacteria</taxon>
        <taxon>Pseudomonadati</taxon>
        <taxon>Bacteroidota</taxon>
        <taxon>Cytophagia</taxon>
        <taxon>Cytophagales</taxon>
        <taxon>Catalimonadaceae</taxon>
        <taxon>Catalinimonas</taxon>
    </lineage>
</organism>
<protein>
    <submittedName>
        <fullName evidence="2">Uncharacterized protein</fullName>
    </submittedName>
</protein>
<accession>A0A1G9D6A5</accession>
<evidence type="ECO:0000313" key="2">
    <source>
        <dbReference type="EMBL" id="SDK59391.1"/>
    </source>
</evidence>
<name>A0A1G9D6A5_9BACT</name>
<reference evidence="2 3" key="1">
    <citation type="submission" date="2016-10" db="EMBL/GenBank/DDBJ databases">
        <authorList>
            <person name="de Groot N.N."/>
        </authorList>
    </citation>
    <scope>NUCLEOTIDE SEQUENCE [LARGE SCALE GENOMIC DNA]</scope>
    <source>
        <strain evidence="2 3">DSM 25186</strain>
    </source>
</reference>
<evidence type="ECO:0000256" key="1">
    <source>
        <dbReference type="SAM" id="SignalP"/>
    </source>
</evidence>
<evidence type="ECO:0000313" key="3">
    <source>
        <dbReference type="Proteomes" id="UP000198510"/>
    </source>
</evidence>
<dbReference type="EMBL" id="FNFO01000003">
    <property type="protein sequence ID" value="SDK59391.1"/>
    <property type="molecule type" value="Genomic_DNA"/>
</dbReference>
<dbReference type="STRING" id="1075417.SAMN05421823_10318"/>
<keyword evidence="1" id="KW-0732">Signal</keyword>
<feature type="chain" id="PRO_5011695854" evidence="1">
    <location>
        <begin position="20"/>
        <end position="205"/>
    </location>
</feature>
<proteinExistence type="predicted"/>